<dbReference type="SUPFAM" id="SSF52777">
    <property type="entry name" value="CoA-dependent acyltransferases"/>
    <property type="match status" value="2"/>
</dbReference>
<evidence type="ECO:0000256" key="1">
    <source>
        <dbReference type="ARBA" id="ARBA00001957"/>
    </source>
</evidence>
<dbReference type="Pfam" id="PF00668">
    <property type="entry name" value="Condensation"/>
    <property type="match status" value="1"/>
</dbReference>
<organism evidence="5 6">
    <name type="scientific">Micromonospora peucetia</name>
    <dbReference type="NCBI Taxonomy" id="47871"/>
    <lineage>
        <taxon>Bacteria</taxon>
        <taxon>Bacillati</taxon>
        <taxon>Actinomycetota</taxon>
        <taxon>Actinomycetes</taxon>
        <taxon>Micromonosporales</taxon>
        <taxon>Micromonosporaceae</taxon>
        <taxon>Micromonospora</taxon>
    </lineage>
</organism>
<reference evidence="5 6" key="1">
    <citation type="submission" date="2016-06" db="EMBL/GenBank/DDBJ databases">
        <authorList>
            <person name="Kjaerup R.B."/>
            <person name="Dalgaard T.S."/>
            <person name="Juul-Madsen H.R."/>
        </authorList>
    </citation>
    <scope>NUCLEOTIDE SEQUENCE [LARGE SCALE GENOMIC DNA]</scope>
    <source>
        <strain evidence="5 6">DSM 43363</strain>
    </source>
</reference>
<evidence type="ECO:0000313" key="5">
    <source>
        <dbReference type="EMBL" id="SCL54703.1"/>
    </source>
</evidence>
<sequence length="567" mass="60706">MALPTPGSDARTCASGLISTTRLPESDDRCSMIEYAATGEVDWAQRWLIENDLQDLTPDEYEHWLTHSLSQGGAPAEVAVACAISGAIDPAALRRALATLIERHPALCLAYPERSGAPCRILGGQDDADGMLTVTEAAAESVAASVSALAVRSFDLSTGPLFRAGLVQVDDGDSVIVLTAHQAVCDDASMLALLKELGDLYAAVENRTAPAAAPVSRNGTPIYPASSALLRHWVDSLAGFDPENMALTLPDGVDAGPFDGAQCERRLPAAITSALTSVAARLETDERTLLLAAYFVLLHLHGAQDDMVVGHPLRSGDEPVVAPRTPTAAIRLRCQPSDIFAELVARTRAAVLTGQQHSPVPLGQIVTARVPTGADWRTPLFRHLFDYQVVHALPLVAGRPARLIPVGARRCRLDLELLVQREATETVAVLTYSRRAHRDRDVVALLERYEAIVRAVTADPTVGLSALRAVVGDRTVTTAAHDTVPGVERAPAGPLDRHTELLTEVWRHVLRDSSLGPETNFFRNGGNSFKALLLIKEIEDRLGVSVPLDLVFESATPRSMAAAIETL</sequence>
<dbReference type="AlphaFoldDB" id="A0A1C6ULF5"/>
<dbReference type="GO" id="GO:0043041">
    <property type="term" value="P:amino acid activation for nonribosomal peptide biosynthetic process"/>
    <property type="evidence" value="ECO:0007669"/>
    <property type="project" value="TreeGrafter"/>
</dbReference>
<feature type="domain" description="Carrier" evidence="4">
    <location>
        <begin position="493"/>
        <end position="567"/>
    </location>
</feature>
<dbReference type="Gene3D" id="1.10.1200.10">
    <property type="entry name" value="ACP-like"/>
    <property type="match status" value="1"/>
</dbReference>
<dbReference type="InterPro" id="IPR036736">
    <property type="entry name" value="ACP-like_sf"/>
</dbReference>
<dbReference type="InterPro" id="IPR023213">
    <property type="entry name" value="CAT-like_dom_sf"/>
</dbReference>
<dbReference type="GO" id="GO:0009366">
    <property type="term" value="C:enterobactin synthetase complex"/>
    <property type="evidence" value="ECO:0007669"/>
    <property type="project" value="TreeGrafter"/>
</dbReference>
<name>A0A1C6ULF5_9ACTN</name>
<keyword evidence="3" id="KW-0597">Phosphoprotein</keyword>
<dbReference type="PROSITE" id="PS50075">
    <property type="entry name" value="CARRIER"/>
    <property type="match status" value="1"/>
</dbReference>
<keyword evidence="2" id="KW-0596">Phosphopantetheine</keyword>
<dbReference type="PANTHER" id="PTHR45527">
    <property type="entry name" value="NONRIBOSOMAL PEPTIDE SYNTHETASE"/>
    <property type="match status" value="1"/>
</dbReference>
<dbReference type="GO" id="GO:0008610">
    <property type="term" value="P:lipid biosynthetic process"/>
    <property type="evidence" value="ECO:0007669"/>
    <property type="project" value="UniProtKB-ARBA"/>
</dbReference>
<dbReference type="PANTHER" id="PTHR45527:SF1">
    <property type="entry name" value="FATTY ACID SYNTHASE"/>
    <property type="match status" value="1"/>
</dbReference>
<dbReference type="STRING" id="47871.GA0070608_1374"/>
<dbReference type="Pfam" id="PF00550">
    <property type="entry name" value="PP-binding"/>
    <property type="match status" value="1"/>
</dbReference>
<dbReference type="InterPro" id="IPR020806">
    <property type="entry name" value="PKS_PP-bd"/>
</dbReference>
<dbReference type="SMART" id="SM00823">
    <property type="entry name" value="PKS_PP"/>
    <property type="match status" value="1"/>
</dbReference>
<dbReference type="OrthoDB" id="5476914at2"/>
<gene>
    <name evidence="5" type="ORF">GA0070608_1374</name>
</gene>
<dbReference type="GO" id="GO:0031177">
    <property type="term" value="F:phosphopantetheine binding"/>
    <property type="evidence" value="ECO:0007669"/>
    <property type="project" value="InterPro"/>
</dbReference>
<dbReference type="Gene3D" id="3.30.559.10">
    <property type="entry name" value="Chloramphenicol acetyltransferase-like domain"/>
    <property type="match status" value="1"/>
</dbReference>
<dbReference type="InterPro" id="IPR009081">
    <property type="entry name" value="PP-bd_ACP"/>
</dbReference>
<evidence type="ECO:0000313" key="6">
    <source>
        <dbReference type="Proteomes" id="UP000199343"/>
    </source>
</evidence>
<dbReference type="GO" id="GO:0047527">
    <property type="term" value="F:2,3-dihydroxybenzoate-serine ligase activity"/>
    <property type="evidence" value="ECO:0007669"/>
    <property type="project" value="TreeGrafter"/>
</dbReference>
<dbReference type="GO" id="GO:0005829">
    <property type="term" value="C:cytosol"/>
    <property type="evidence" value="ECO:0007669"/>
    <property type="project" value="TreeGrafter"/>
</dbReference>
<dbReference type="EMBL" id="FMIC01000002">
    <property type="protein sequence ID" value="SCL54703.1"/>
    <property type="molecule type" value="Genomic_DNA"/>
</dbReference>
<dbReference type="GO" id="GO:0009239">
    <property type="term" value="P:enterobactin biosynthetic process"/>
    <property type="evidence" value="ECO:0007669"/>
    <property type="project" value="TreeGrafter"/>
</dbReference>
<evidence type="ECO:0000256" key="3">
    <source>
        <dbReference type="ARBA" id="ARBA00022553"/>
    </source>
</evidence>
<dbReference type="Proteomes" id="UP000199343">
    <property type="component" value="Unassembled WGS sequence"/>
</dbReference>
<dbReference type="Gene3D" id="3.30.559.30">
    <property type="entry name" value="Nonribosomal peptide synthetase, condensation domain"/>
    <property type="match status" value="1"/>
</dbReference>
<evidence type="ECO:0000256" key="2">
    <source>
        <dbReference type="ARBA" id="ARBA00022450"/>
    </source>
</evidence>
<proteinExistence type="predicted"/>
<comment type="cofactor">
    <cofactor evidence="1">
        <name>pantetheine 4'-phosphate</name>
        <dbReference type="ChEBI" id="CHEBI:47942"/>
    </cofactor>
</comment>
<evidence type="ECO:0000259" key="4">
    <source>
        <dbReference type="PROSITE" id="PS50075"/>
    </source>
</evidence>
<accession>A0A1C6ULF5</accession>
<dbReference type="SUPFAM" id="SSF47336">
    <property type="entry name" value="ACP-like"/>
    <property type="match status" value="1"/>
</dbReference>
<protein>
    <submittedName>
        <fullName evidence="5">Phosphopantetheine attachment site</fullName>
    </submittedName>
</protein>
<dbReference type="InterPro" id="IPR001242">
    <property type="entry name" value="Condensation_dom"/>
</dbReference>